<evidence type="ECO:0000313" key="3">
    <source>
        <dbReference type="EMBL" id="GHO94381.1"/>
    </source>
</evidence>
<reference evidence="3" key="1">
    <citation type="submission" date="2020-10" db="EMBL/GenBank/DDBJ databases">
        <title>Taxonomic study of unclassified bacteria belonging to the class Ktedonobacteria.</title>
        <authorList>
            <person name="Yabe S."/>
            <person name="Wang C.M."/>
            <person name="Zheng Y."/>
            <person name="Sakai Y."/>
            <person name="Cavaletti L."/>
            <person name="Monciardini P."/>
            <person name="Donadio S."/>
        </authorList>
    </citation>
    <scope>NUCLEOTIDE SEQUENCE</scope>
    <source>
        <strain evidence="3">ID150040</strain>
    </source>
</reference>
<evidence type="ECO:0000313" key="4">
    <source>
        <dbReference type="Proteomes" id="UP000597444"/>
    </source>
</evidence>
<sequence length="308" mass="32482">MIDALMAVWNRRHRGHSIKVILALLLIAISIAFVFTTLGMNTNNSVADHVTSTPRSNGVTATATTPAAAATTKNGEVVSIKTVTPTVVLKKKPMTQPCVAKTAKWSVGPFNGVSGSKRHNATPTAHPQPSPTPAVSPTIEPTITPTDVAVEPTATEEDTPTPEPTETITPVMSPAPVSTLPPERTVIVLITPTVAAIETSTSEATAISDDGTVTSTPDLDDEKASLAAQVVHKPAEKLGTVTIARGSANCLRNSVDRPFDGMQGLAVNLAIMLGSVLPGILLFYGALCAVYMLRQRNAREKRQNVKWE</sequence>
<name>A0A8J3IQB9_9CHLR</name>
<feature type="region of interest" description="Disordered" evidence="1">
    <location>
        <begin position="110"/>
        <end position="179"/>
    </location>
</feature>
<dbReference type="AlphaFoldDB" id="A0A8J3IQB9"/>
<keyword evidence="4" id="KW-1185">Reference proteome</keyword>
<keyword evidence="2" id="KW-1133">Transmembrane helix</keyword>
<gene>
    <name evidence="3" type="ORF">KSF_044290</name>
</gene>
<dbReference type="RefSeq" id="WP_220205124.1">
    <property type="nucleotide sequence ID" value="NZ_BNJK01000001.1"/>
</dbReference>
<accession>A0A8J3IQB9</accession>
<dbReference type="Proteomes" id="UP000597444">
    <property type="component" value="Unassembled WGS sequence"/>
</dbReference>
<keyword evidence="2" id="KW-0472">Membrane</keyword>
<evidence type="ECO:0000256" key="1">
    <source>
        <dbReference type="SAM" id="MobiDB-lite"/>
    </source>
</evidence>
<dbReference type="EMBL" id="BNJK01000001">
    <property type="protein sequence ID" value="GHO94381.1"/>
    <property type="molecule type" value="Genomic_DNA"/>
</dbReference>
<keyword evidence="2" id="KW-0812">Transmembrane</keyword>
<feature type="transmembrane region" description="Helical" evidence="2">
    <location>
        <begin position="20"/>
        <end position="40"/>
    </location>
</feature>
<evidence type="ECO:0000256" key="2">
    <source>
        <dbReference type="SAM" id="Phobius"/>
    </source>
</evidence>
<feature type="compositionally biased region" description="Polar residues" evidence="1">
    <location>
        <begin position="135"/>
        <end position="145"/>
    </location>
</feature>
<proteinExistence type="predicted"/>
<protein>
    <submittedName>
        <fullName evidence="3">Uncharacterized protein</fullName>
    </submittedName>
</protein>
<organism evidence="3 4">
    <name type="scientific">Reticulibacter mediterranei</name>
    <dbReference type="NCBI Taxonomy" id="2778369"/>
    <lineage>
        <taxon>Bacteria</taxon>
        <taxon>Bacillati</taxon>
        <taxon>Chloroflexota</taxon>
        <taxon>Ktedonobacteria</taxon>
        <taxon>Ktedonobacterales</taxon>
        <taxon>Reticulibacteraceae</taxon>
        <taxon>Reticulibacter</taxon>
    </lineage>
</organism>
<comment type="caution">
    <text evidence="3">The sequence shown here is derived from an EMBL/GenBank/DDBJ whole genome shotgun (WGS) entry which is preliminary data.</text>
</comment>
<feature type="transmembrane region" description="Helical" evidence="2">
    <location>
        <begin position="269"/>
        <end position="293"/>
    </location>
</feature>